<protein>
    <recommendedName>
        <fullName evidence="7">ESAT-6 protein secretion system EspG family protein</fullName>
    </recommendedName>
</protein>
<evidence type="ECO:0000256" key="4">
    <source>
        <dbReference type="ARBA" id="ARBA00023186"/>
    </source>
</evidence>
<comment type="caution">
    <text evidence="5">The sequence shown here is derived from an EMBL/GenBank/DDBJ whole genome shotgun (WGS) entry which is preliminary data.</text>
</comment>
<dbReference type="Pfam" id="PF14011">
    <property type="entry name" value="ESX-1_EspG"/>
    <property type="match status" value="1"/>
</dbReference>
<comment type="subcellular location">
    <subcellularLocation>
        <location evidence="1">Cytoplasm</location>
    </subcellularLocation>
</comment>
<evidence type="ECO:0000313" key="5">
    <source>
        <dbReference type="EMBL" id="MBB5957614.1"/>
    </source>
</evidence>
<dbReference type="Proteomes" id="UP000547510">
    <property type="component" value="Unassembled WGS sequence"/>
</dbReference>
<keyword evidence="6" id="KW-1185">Reference proteome</keyword>
<evidence type="ECO:0000256" key="1">
    <source>
        <dbReference type="ARBA" id="ARBA00004496"/>
    </source>
</evidence>
<dbReference type="AlphaFoldDB" id="A0A841CML9"/>
<evidence type="ECO:0008006" key="7">
    <source>
        <dbReference type="Google" id="ProtNLM"/>
    </source>
</evidence>
<evidence type="ECO:0000256" key="3">
    <source>
        <dbReference type="ARBA" id="ARBA00022490"/>
    </source>
</evidence>
<proteinExistence type="inferred from homology"/>
<keyword evidence="4" id="KW-0143">Chaperone</keyword>
<organism evidence="5 6">
    <name type="scientific">Saccharothrix tamanrassetensis</name>
    <dbReference type="NCBI Taxonomy" id="1051531"/>
    <lineage>
        <taxon>Bacteria</taxon>
        <taxon>Bacillati</taxon>
        <taxon>Actinomycetota</taxon>
        <taxon>Actinomycetes</taxon>
        <taxon>Pseudonocardiales</taxon>
        <taxon>Pseudonocardiaceae</taxon>
        <taxon>Saccharothrix</taxon>
    </lineage>
</organism>
<dbReference type="InterPro" id="IPR025734">
    <property type="entry name" value="EspG"/>
</dbReference>
<reference evidence="5 6" key="1">
    <citation type="submission" date="2020-08" db="EMBL/GenBank/DDBJ databases">
        <title>Genomic Encyclopedia of Type Strains, Phase III (KMG-III): the genomes of soil and plant-associated and newly described type strains.</title>
        <authorList>
            <person name="Whitman W."/>
        </authorList>
    </citation>
    <scope>NUCLEOTIDE SEQUENCE [LARGE SCALE GENOMIC DNA]</scope>
    <source>
        <strain evidence="5 6">CECT 8640</strain>
    </source>
</reference>
<name>A0A841CML9_9PSEU</name>
<comment type="similarity">
    <text evidence="2">Belongs to the EspG family.</text>
</comment>
<dbReference type="EMBL" id="JACHJN010000006">
    <property type="protein sequence ID" value="MBB5957614.1"/>
    <property type="molecule type" value="Genomic_DNA"/>
</dbReference>
<accession>A0A841CML9</accession>
<sequence>MLRTKVAIPVVALYTAWQAAGLPTLHNALLTRVDFDEDRLAEGDVSGLADLERTAWAELERLGLARGRQVHADLGRSLRLVADAGTEYYAFFNQGDEDMRTALVAVSGDDALRVVLRTDKHFVLEPVRAEDAVQSLVSALPEARPGRGGVLSLPADAMNDKPQRVRFNEDDERSFLQASRPTGAHVTEVQLVRKLLAEKRTGGGQLFAARRDRFGRKHRCADPLTFFDTVTGRYLSAKSKGGDGTPWITVQPADFTTLQDRLRRLGADAAPRG</sequence>
<evidence type="ECO:0000256" key="2">
    <source>
        <dbReference type="ARBA" id="ARBA00006411"/>
    </source>
</evidence>
<gene>
    <name evidence="5" type="ORF">FHS29_004209</name>
</gene>
<evidence type="ECO:0000313" key="6">
    <source>
        <dbReference type="Proteomes" id="UP000547510"/>
    </source>
</evidence>
<dbReference type="RefSeq" id="WP_184692840.1">
    <property type="nucleotide sequence ID" value="NZ_JACHJN010000006.1"/>
</dbReference>
<keyword evidence="3" id="KW-0963">Cytoplasm</keyword>